<feature type="chain" id="PRO_5007172519" description="Secreted protein" evidence="1">
    <location>
        <begin position="17"/>
        <end position="67"/>
    </location>
</feature>
<keyword evidence="3" id="KW-1185">Reference proteome</keyword>
<gene>
    <name evidence="2" type="ORF">ACN42_g3818</name>
</gene>
<accession>A0A124GS45</accession>
<comment type="caution">
    <text evidence="2">The sequence shown here is derived from an EMBL/GenBank/DDBJ whole genome shotgun (WGS) entry which is preliminary data.</text>
</comment>
<organism evidence="2 3">
    <name type="scientific">Penicillium freii</name>
    <dbReference type="NCBI Taxonomy" id="48697"/>
    <lineage>
        <taxon>Eukaryota</taxon>
        <taxon>Fungi</taxon>
        <taxon>Dikarya</taxon>
        <taxon>Ascomycota</taxon>
        <taxon>Pezizomycotina</taxon>
        <taxon>Eurotiomycetes</taxon>
        <taxon>Eurotiomycetidae</taxon>
        <taxon>Eurotiales</taxon>
        <taxon>Aspergillaceae</taxon>
        <taxon>Penicillium</taxon>
    </lineage>
</organism>
<evidence type="ECO:0000313" key="3">
    <source>
        <dbReference type="Proteomes" id="UP000055045"/>
    </source>
</evidence>
<feature type="signal peptide" evidence="1">
    <location>
        <begin position="1"/>
        <end position="16"/>
    </location>
</feature>
<dbReference type="EMBL" id="LLXE01000077">
    <property type="protein sequence ID" value="KUM63273.1"/>
    <property type="molecule type" value="Genomic_DNA"/>
</dbReference>
<dbReference type="AlphaFoldDB" id="A0A124GS45"/>
<dbReference type="Proteomes" id="UP000055045">
    <property type="component" value="Unassembled WGS sequence"/>
</dbReference>
<name>A0A124GS45_PENFR</name>
<evidence type="ECO:0000256" key="1">
    <source>
        <dbReference type="SAM" id="SignalP"/>
    </source>
</evidence>
<protein>
    <recommendedName>
        <fullName evidence="4">Secreted protein</fullName>
    </recommendedName>
</protein>
<sequence>MVISVSSAFAIGVVGAWELLAASPKDPKAFLDASVNFLCVSCSDSGVCGAVRMESCTESRTNLPWFL</sequence>
<reference evidence="2 3" key="1">
    <citation type="submission" date="2015-10" db="EMBL/GenBank/DDBJ databases">
        <title>Genome sequencing of Penicillium freii.</title>
        <authorList>
            <person name="Nguyen H.D."/>
            <person name="Visagie C.M."/>
            <person name="Seifert K.A."/>
        </authorList>
    </citation>
    <scope>NUCLEOTIDE SEQUENCE [LARGE SCALE GENOMIC DNA]</scope>
    <source>
        <strain evidence="2 3">DAOM 242723</strain>
    </source>
</reference>
<keyword evidence="1" id="KW-0732">Signal</keyword>
<proteinExistence type="predicted"/>
<evidence type="ECO:0008006" key="4">
    <source>
        <dbReference type="Google" id="ProtNLM"/>
    </source>
</evidence>
<evidence type="ECO:0000313" key="2">
    <source>
        <dbReference type="EMBL" id="KUM63273.1"/>
    </source>
</evidence>